<sequence length="90" mass="10352">MEAEISEEACCGSVLENGKLTCGDVINKEKVKVCDNPNKYLWFDPIHTTDAANAHFVSQLWENHHYDHPYNLRQLYSANYEPESEPEPIN</sequence>
<dbReference type="EMBL" id="JAAIUW010000001">
    <property type="protein sequence ID" value="KAF7845008.1"/>
    <property type="molecule type" value="Genomic_DNA"/>
</dbReference>
<organism evidence="2 3">
    <name type="scientific">Senna tora</name>
    <dbReference type="NCBI Taxonomy" id="362788"/>
    <lineage>
        <taxon>Eukaryota</taxon>
        <taxon>Viridiplantae</taxon>
        <taxon>Streptophyta</taxon>
        <taxon>Embryophyta</taxon>
        <taxon>Tracheophyta</taxon>
        <taxon>Spermatophyta</taxon>
        <taxon>Magnoliopsida</taxon>
        <taxon>eudicotyledons</taxon>
        <taxon>Gunneridae</taxon>
        <taxon>Pentapetalae</taxon>
        <taxon>rosids</taxon>
        <taxon>fabids</taxon>
        <taxon>Fabales</taxon>
        <taxon>Fabaceae</taxon>
        <taxon>Caesalpinioideae</taxon>
        <taxon>Cassia clade</taxon>
        <taxon>Senna</taxon>
    </lineage>
</organism>
<reference evidence="2" key="1">
    <citation type="submission" date="2020-09" db="EMBL/GenBank/DDBJ databases">
        <title>Genome-Enabled Discovery of Anthraquinone Biosynthesis in Senna tora.</title>
        <authorList>
            <person name="Kang S.-H."/>
            <person name="Pandey R.P."/>
            <person name="Lee C.-M."/>
            <person name="Sim J.-S."/>
            <person name="Jeong J.-T."/>
            <person name="Choi B.-S."/>
            <person name="Jung M."/>
            <person name="Ginzburg D."/>
            <person name="Zhao K."/>
            <person name="Won S.Y."/>
            <person name="Oh T.-J."/>
            <person name="Yu Y."/>
            <person name="Kim N.-H."/>
            <person name="Lee O.R."/>
            <person name="Lee T.-H."/>
            <person name="Bashyal P."/>
            <person name="Kim T.-S."/>
            <person name="Lee W.-H."/>
            <person name="Kawkins C."/>
            <person name="Kim C.-K."/>
            <person name="Kim J.S."/>
            <person name="Ahn B.O."/>
            <person name="Rhee S.Y."/>
            <person name="Sohng J.K."/>
        </authorList>
    </citation>
    <scope>NUCLEOTIDE SEQUENCE</scope>
    <source>
        <tissue evidence="2">Leaf</tissue>
    </source>
</reference>
<comment type="caution">
    <text evidence="2">The sequence shown here is derived from an EMBL/GenBank/DDBJ whole genome shotgun (WGS) entry which is preliminary data.</text>
</comment>
<evidence type="ECO:0000313" key="2">
    <source>
        <dbReference type="EMBL" id="KAF7845008.1"/>
    </source>
</evidence>
<keyword evidence="1" id="KW-0732">Signal</keyword>
<keyword evidence="3" id="KW-1185">Reference proteome</keyword>
<name>A0A834XKR1_9FABA</name>
<dbReference type="OrthoDB" id="1600564at2759"/>
<accession>A0A834XKR1</accession>
<dbReference type="InterPro" id="IPR036514">
    <property type="entry name" value="SGNH_hydro_sf"/>
</dbReference>
<protein>
    <submittedName>
        <fullName evidence="2">GDSL esterase/lipase 4-like</fullName>
    </submittedName>
</protein>
<dbReference type="AlphaFoldDB" id="A0A834XKR1"/>
<evidence type="ECO:0000256" key="1">
    <source>
        <dbReference type="ARBA" id="ARBA00022729"/>
    </source>
</evidence>
<dbReference type="PANTHER" id="PTHR45966:SF12">
    <property type="entry name" value="GDSL ESTERASE_LIPASE 1-LIKE ISOFORM X2"/>
    <property type="match status" value="1"/>
</dbReference>
<evidence type="ECO:0000313" key="3">
    <source>
        <dbReference type="Proteomes" id="UP000634136"/>
    </source>
</evidence>
<dbReference type="Gene3D" id="3.40.50.1110">
    <property type="entry name" value="SGNH hydrolase"/>
    <property type="match status" value="1"/>
</dbReference>
<dbReference type="Proteomes" id="UP000634136">
    <property type="component" value="Unassembled WGS sequence"/>
</dbReference>
<gene>
    <name evidence="2" type="ORF">G2W53_001913</name>
</gene>
<dbReference type="GO" id="GO:0016298">
    <property type="term" value="F:lipase activity"/>
    <property type="evidence" value="ECO:0007669"/>
    <property type="project" value="TreeGrafter"/>
</dbReference>
<proteinExistence type="predicted"/>
<dbReference type="InterPro" id="IPR044552">
    <property type="entry name" value="GLIP1-5/GLL25"/>
</dbReference>
<dbReference type="PANTHER" id="PTHR45966">
    <property type="entry name" value="GDSL-LIKE LIPASE/ACYLHYDROLASE"/>
    <property type="match status" value="1"/>
</dbReference>